<feature type="region of interest" description="Disordered" evidence="1">
    <location>
        <begin position="35"/>
        <end position="93"/>
    </location>
</feature>
<dbReference type="Proteomes" id="UP001347796">
    <property type="component" value="Unassembled WGS sequence"/>
</dbReference>
<evidence type="ECO:0000313" key="2">
    <source>
        <dbReference type="EMBL" id="KAK6187516.1"/>
    </source>
</evidence>
<proteinExistence type="predicted"/>
<dbReference type="EMBL" id="JAZGQO010000004">
    <property type="protein sequence ID" value="KAK6187516.1"/>
    <property type="molecule type" value="Genomic_DNA"/>
</dbReference>
<feature type="compositionally biased region" description="Basic residues" evidence="1">
    <location>
        <begin position="55"/>
        <end position="67"/>
    </location>
</feature>
<accession>A0AAN8K1L5</accession>
<gene>
    <name evidence="2" type="ORF">SNE40_005522</name>
</gene>
<sequence length="191" mass="22014">MRLSDWLDKKTNDERKALFKEARCEGLTLRKTHKEFETTTKTEMEQNLVNESAKQKRKRQTISKHCKKQVENDDDDENDNYEKDEYSNDNDILADGDNIDSDDWIAVAFDNGWFPGMVTSVCDENVIVDFLQPTSLPCQFKRPTPKDELQIKRIYVFAGPLLPPVPTSGGRLYSLPQTAAVELSYKKFKAK</sequence>
<dbReference type="AlphaFoldDB" id="A0AAN8K1L5"/>
<reference evidence="2 3" key="1">
    <citation type="submission" date="2024-01" db="EMBL/GenBank/DDBJ databases">
        <title>The genome of the rayed Mediterranean limpet Patella caerulea (Linnaeus, 1758).</title>
        <authorList>
            <person name="Anh-Thu Weber A."/>
            <person name="Halstead-Nussloch G."/>
        </authorList>
    </citation>
    <scope>NUCLEOTIDE SEQUENCE [LARGE SCALE GENOMIC DNA]</scope>
    <source>
        <strain evidence="2">AATW-2023a</strain>
        <tissue evidence="2">Whole specimen</tissue>
    </source>
</reference>
<protein>
    <submittedName>
        <fullName evidence="2">Uncharacterized protein</fullName>
    </submittedName>
</protein>
<name>A0AAN8K1L5_PATCE</name>
<feature type="compositionally biased region" description="Basic and acidic residues" evidence="1">
    <location>
        <begin position="35"/>
        <end position="44"/>
    </location>
</feature>
<evidence type="ECO:0000256" key="1">
    <source>
        <dbReference type="SAM" id="MobiDB-lite"/>
    </source>
</evidence>
<comment type="caution">
    <text evidence="2">The sequence shown here is derived from an EMBL/GenBank/DDBJ whole genome shotgun (WGS) entry which is preliminary data.</text>
</comment>
<evidence type="ECO:0000313" key="3">
    <source>
        <dbReference type="Proteomes" id="UP001347796"/>
    </source>
</evidence>
<organism evidence="2 3">
    <name type="scientific">Patella caerulea</name>
    <name type="common">Rayed Mediterranean limpet</name>
    <dbReference type="NCBI Taxonomy" id="87958"/>
    <lineage>
        <taxon>Eukaryota</taxon>
        <taxon>Metazoa</taxon>
        <taxon>Spiralia</taxon>
        <taxon>Lophotrochozoa</taxon>
        <taxon>Mollusca</taxon>
        <taxon>Gastropoda</taxon>
        <taxon>Patellogastropoda</taxon>
        <taxon>Patelloidea</taxon>
        <taxon>Patellidae</taxon>
        <taxon>Patella</taxon>
    </lineage>
</organism>
<keyword evidence="3" id="KW-1185">Reference proteome</keyword>